<dbReference type="KEGG" id="dca:Desca_0886"/>
<dbReference type="HOGENOM" id="CLU_023736_3_1_9"/>
<keyword evidence="6" id="KW-1185">Reference proteome</keyword>
<dbReference type="eggNOG" id="COG0457">
    <property type="taxonomic scope" value="Bacteria"/>
</dbReference>
<dbReference type="Gene3D" id="1.25.40.10">
    <property type="entry name" value="Tetratricopeptide repeat domain"/>
    <property type="match status" value="1"/>
</dbReference>
<evidence type="ECO:0000256" key="1">
    <source>
        <dbReference type="ARBA" id="ARBA00022737"/>
    </source>
</evidence>
<dbReference type="GO" id="GO:0016740">
    <property type="term" value="F:transferase activity"/>
    <property type="evidence" value="ECO:0007669"/>
    <property type="project" value="UniProtKB-KW"/>
</dbReference>
<evidence type="ECO:0000256" key="3">
    <source>
        <dbReference type="PROSITE-ProRule" id="PRU00339"/>
    </source>
</evidence>
<feature type="repeat" description="TPR" evidence="3">
    <location>
        <begin position="200"/>
        <end position="233"/>
    </location>
</feature>
<organism evidence="5 6">
    <name type="scientific">Desulfotomaculum nigrificans (strain DSM 14880 / VKM B-2319 / CO-1-SRB)</name>
    <name type="common">Desulfotomaculum carboxydivorans</name>
    <dbReference type="NCBI Taxonomy" id="868595"/>
    <lineage>
        <taxon>Bacteria</taxon>
        <taxon>Bacillati</taxon>
        <taxon>Bacillota</taxon>
        <taxon>Clostridia</taxon>
        <taxon>Eubacteriales</taxon>
        <taxon>Desulfotomaculaceae</taxon>
        <taxon>Desulfotomaculum</taxon>
    </lineage>
</organism>
<dbReference type="RefSeq" id="WP_013809900.1">
    <property type="nucleotide sequence ID" value="NC_015565.1"/>
</dbReference>
<dbReference type="SUPFAM" id="SSF48452">
    <property type="entry name" value="TPR-like"/>
    <property type="match status" value="1"/>
</dbReference>
<feature type="domain" description="Glycosyltransferase 2-like" evidence="4">
    <location>
        <begin position="6"/>
        <end position="117"/>
    </location>
</feature>
<reference evidence="5 6" key="1">
    <citation type="submission" date="2011-05" db="EMBL/GenBank/DDBJ databases">
        <title>Complete sequence of Desulfotomaculum carboxydivorans CO-1-SRB.</title>
        <authorList>
            <consortium name="US DOE Joint Genome Institute"/>
            <person name="Lucas S."/>
            <person name="Han J."/>
            <person name="Lapidus A."/>
            <person name="Cheng J.-F."/>
            <person name="Goodwin L."/>
            <person name="Pitluck S."/>
            <person name="Peters L."/>
            <person name="Mikhailova N."/>
            <person name="Lu M."/>
            <person name="Han C."/>
            <person name="Tapia R."/>
            <person name="Land M."/>
            <person name="Hauser L."/>
            <person name="Kyrpides N."/>
            <person name="Ivanova N."/>
            <person name="Pagani I."/>
            <person name="Stams A."/>
            <person name="Plugge C."/>
            <person name="Muyzer G."/>
            <person name="Kuever J."/>
            <person name="Parshina S."/>
            <person name="Ivanova A."/>
            <person name="Nazina T."/>
            <person name="Woyke T."/>
        </authorList>
    </citation>
    <scope>NUCLEOTIDE SEQUENCE [LARGE SCALE GENOMIC DNA]</scope>
    <source>
        <strain evidence="6">DSM 14880 / VKM B-2319 / CO-1-SRB</strain>
    </source>
</reference>
<dbReference type="Gene3D" id="3.90.550.10">
    <property type="entry name" value="Spore Coat Polysaccharide Biosynthesis Protein SpsA, Chain A"/>
    <property type="match status" value="1"/>
</dbReference>
<keyword evidence="2 3" id="KW-0802">TPR repeat</keyword>
<dbReference type="SMART" id="SM00028">
    <property type="entry name" value="TPR"/>
    <property type="match status" value="3"/>
</dbReference>
<dbReference type="Proteomes" id="UP000009226">
    <property type="component" value="Chromosome"/>
</dbReference>
<dbReference type="PROSITE" id="PS50005">
    <property type="entry name" value="TPR"/>
    <property type="match status" value="1"/>
</dbReference>
<sequence>MSCSISLCMIAKNEAHQIARCINSAKPYVDQIVVVDTGSTDNTVQIARDLGAEVYQMEWQDNFAQARNKSLEHASGDWILFLDCDEELDQATAPLLREVVQSQQYDGYWINLTNIFNQQPSSNFLGFRLFRNDPRHRFECRIHEQILPSVIRHATAERIGYANITVYHYGYEDSEVVAKSKSKRNLRMLEKARQEYGDAGFINFYLGVEYQRLGDYQKALDYYHRSLVKSSLDETYAPAMVRSIGYCLLNLKRHQEGVAFIDQYLKYYPDYTDLVYLKGILYFDQRLYRESLDCMNQCLSMGSPPPRYFSMQGIGDEKPKFFISSIIDHLIGQAGSLFEKGHESQAFAALDLAFSQLKKTPNEEYYTRLIETMLTWIKAV</sequence>
<dbReference type="CDD" id="cd02511">
    <property type="entry name" value="Beta4Glucosyltransferase"/>
    <property type="match status" value="1"/>
</dbReference>
<keyword evidence="5" id="KW-0808">Transferase</keyword>
<evidence type="ECO:0000256" key="2">
    <source>
        <dbReference type="ARBA" id="ARBA00022803"/>
    </source>
</evidence>
<keyword evidence="1" id="KW-0677">Repeat</keyword>
<dbReference type="STRING" id="868595.Desca_0886"/>
<dbReference type="PANTHER" id="PTHR43630:SF2">
    <property type="entry name" value="GLYCOSYLTRANSFERASE"/>
    <property type="match status" value="1"/>
</dbReference>
<gene>
    <name evidence="5" type="ordered locus">Desca_0886</name>
</gene>
<protein>
    <submittedName>
        <fullName evidence="5">Glycosyl transferase family 2</fullName>
    </submittedName>
</protein>
<dbReference type="SUPFAM" id="SSF53448">
    <property type="entry name" value="Nucleotide-diphospho-sugar transferases"/>
    <property type="match status" value="1"/>
</dbReference>
<name>F6B9R7_DESCC</name>
<evidence type="ECO:0000259" key="4">
    <source>
        <dbReference type="Pfam" id="PF00535"/>
    </source>
</evidence>
<dbReference type="InterPro" id="IPR019734">
    <property type="entry name" value="TPR_rpt"/>
</dbReference>
<dbReference type="Pfam" id="PF00535">
    <property type="entry name" value="Glycos_transf_2"/>
    <property type="match status" value="1"/>
</dbReference>
<evidence type="ECO:0000313" key="6">
    <source>
        <dbReference type="Proteomes" id="UP000009226"/>
    </source>
</evidence>
<dbReference type="PANTHER" id="PTHR43630">
    <property type="entry name" value="POLY-BETA-1,6-N-ACETYL-D-GLUCOSAMINE SYNTHASE"/>
    <property type="match status" value="1"/>
</dbReference>
<proteinExistence type="predicted"/>
<dbReference type="eggNOG" id="COG0463">
    <property type="taxonomic scope" value="Bacteria"/>
</dbReference>
<dbReference type="InterPro" id="IPR001173">
    <property type="entry name" value="Glyco_trans_2-like"/>
</dbReference>
<dbReference type="InterPro" id="IPR029044">
    <property type="entry name" value="Nucleotide-diphossugar_trans"/>
</dbReference>
<evidence type="ECO:0000313" key="5">
    <source>
        <dbReference type="EMBL" id="AEF93765.1"/>
    </source>
</evidence>
<dbReference type="Pfam" id="PF07719">
    <property type="entry name" value="TPR_2"/>
    <property type="match status" value="1"/>
</dbReference>
<accession>F6B9R7</accession>
<dbReference type="AlphaFoldDB" id="F6B9R7"/>
<dbReference type="InterPro" id="IPR013105">
    <property type="entry name" value="TPR_2"/>
</dbReference>
<dbReference type="EMBL" id="CP002736">
    <property type="protein sequence ID" value="AEF93765.1"/>
    <property type="molecule type" value="Genomic_DNA"/>
</dbReference>
<dbReference type="InterPro" id="IPR011990">
    <property type="entry name" value="TPR-like_helical_dom_sf"/>
</dbReference>